<dbReference type="PROSITE" id="PS00086">
    <property type="entry name" value="CYTOCHROME_P450"/>
    <property type="match status" value="1"/>
</dbReference>
<dbReference type="InterPro" id="IPR001128">
    <property type="entry name" value="Cyt_P450"/>
</dbReference>
<dbReference type="Pfam" id="PF00067">
    <property type="entry name" value="p450"/>
    <property type="match status" value="1"/>
</dbReference>
<evidence type="ECO:0000256" key="6">
    <source>
        <dbReference type="ARBA" id="ARBA00023004"/>
    </source>
</evidence>
<keyword evidence="7 9" id="KW-0503">Monooxygenase</keyword>
<dbReference type="PRINTS" id="PR00463">
    <property type="entry name" value="EP450I"/>
</dbReference>
<evidence type="ECO:0000256" key="7">
    <source>
        <dbReference type="ARBA" id="ARBA00023033"/>
    </source>
</evidence>
<keyword evidence="3 8" id="KW-0349">Heme</keyword>
<proteinExistence type="inferred from homology"/>
<dbReference type="PANTHER" id="PTHR24279:SF120">
    <property type="entry name" value="CYTOCHROME P450"/>
    <property type="match status" value="1"/>
</dbReference>
<dbReference type="SUPFAM" id="SSF48264">
    <property type="entry name" value="Cytochrome P450"/>
    <property type="match status" value="1"/>
</dbReference>
<sequence>MQSLSIFRRCFASSAAASVSAPPTPAPIPSTTTIKINASASESSINSFDEIPGPKGIPFLGTLPNYRKRENVENYANILLKMYETYGPLVKENIGWGRGSIIHVFDPEDSKIIFQNEGKIPYITPLQETTQMYREMKGMNPGLGNLNGDEWYRLRAAVQQAMMRPKAVQQYLPTVNSVADDLCNFIHSQISTTKTSKEIEMRSLAGRWSLESSGLLVFERRLGSFSTENSKWALDLVKCNQEIFVLSGLLKFSLPFYRYFSTPKWLKLLKLEDQFYHEANRLIDDTIKRVRKSQKSEDKLLFVGYLANKEQLKDRDIHVILLSLFSDGLSTTAPTLIYNLFNIATHPECQQKIYNEIHSTLAESESTDLTAESLSKLQYLKAAIKETFRLFPIGTEVSRVPQKDLILSNYHIPAKTPIDINTNILLRSPKHFGPDANEFKPERWLRGSKDFEANNPHPFMFLPFGFGPRMCAGRRFAEQDLNVLLAKLIYNFEIRYKNGKISQKFETLLLPNGNCNFEFIPRK</sequence>
<organism evidence="10 11">
    <name type="scientific">Panagrolaimus superbus</name>
    <dbReference type="NCBI Taxonomy" id="310955"/>
    <lineage>
        <taxon>Eukaryota</taxon>
        <taxon>Metazoa</taxon>
        <taxon>Ecdysozoa</taxon>
        <taxon>Nematoda</taxon>
        <taxon>Chromadorea</taxon>
        <taxon>Rhabditida</taxon>
        <taxon>Tylenchina</taxon>
        <taxon>Panagrolaimomorpha</taxon>
        <taxon>Panagrolaimoidea</taxon>
        <taxon>Panagrolaimidae</taxon>
        <taxon>Panagrolaimus</taxon>
    </lineage>
</organism>
<dbReference type="WBParaSite" id="PSU_v2.g9439.t1">
    <property type="protein sequence ID" value="PSU_v2.g9439.t1"/>
    <property type="gene ID" value="PSU_v2.g9439"/>
</dbReference>
<dbReference type="InterPro" id="IPR002401">
    <property type="entry name" value="Cyt_P450_E_grp-I"/>
</dbReference>
<feature type="binding site" description="axial binding residue" evidence="8">
    <location>
        <position position="471"/>
    </location>
    <ligand>
        <name>heme</name>
        <dbReference type="ChEBI" id="CHEBI:30413"/>
    </ligand>
    <ligandPart>
        <name>Fe</name>
        <dbReference type="ChEBI" id="CHEBI:18248"/>
    </ligandPart>
</feature>
<dbReference type="Proteomes" id="UP000887577">
    <property type="component" value="Unplaced"/>
</dbReference>
<keyword evidence="5 9" id="KW-0560">Oxidoreductase</keyword>
<evidence type="ECO:0000256" key="3">
    <source>
        <dbReference type="ARBA" id="ARBA00022617"/>
    </source>
</evidence>
<comment type="similarity">
    <text evidence="2 9">Belongs to the cytochrome P450 family.</text>
</comment>
<evidence type="ECO:0000256" key="4">
    <source>
        <dbReference type="ARBA" id="ARBA00022723"/>
    </source>
</evidence>
<evidence type="ECO:0000256" key="5">
    <source>
        <dbReference type="ARBA" id="ARBA00023002"/>
    </source>
</evidence>
<name>A0A914ZAU2_9BILA</name>
<protein>
    <submittedName>
        <fullName evidence="11">Cytochrome P450</fullName>
    </submittedName>
</protein>
<dbReference type="PANTHER" id="PTHR24279">
    <property type="entry name" value="CYTOCHROME P450"/>
    <property type="match status" value="1"/>
</dbReference>
<evidence type="ECO:0000313" key="11">
    <source>
        <dbReference type="WBParaSite" id="PSU_v2.g9439.t1"/>
    </source>
</evidence>
<dbReference type="InterPro" id="IPR036396">
    <property type="entry name" value="Cyt_P450_sf"/>
</dbReference>
<dbReference type="AlphaFoldDB" id="A0A914ZAU2"/>
<keyword evidence="4 8" id="KW-0479">Metal-binding</keyword>
<dbReference type="Gene3D" id="1.10.630.10">
    <property type="entry name" value="Cytochrome P450"/>
    <property type="match status" value="1"/>
</dbReference>
<evidence type="ECO:0000256" key="1">
    <source>
        <dbReference type="ARBA" id="ARBA00001971"/>
    </source>
</evidence>
<dbReference type="GO" id="GO:0004497">
    <property type="term" value="F:monooxygenase activity"/>
    <property type="evidence" value="ECO:0007669"/>
    <property type="project" value="UniProtKB-KW"/>
</dbReference>
<evidence type="ECO:0000256" key="8">
    <source>
        <dbReference type="PIRSR" id="PIRSR602401-1"/>
    </source>
</evidence>
<keyword evidence="6 8" id="KW-0408">Iron</keyword>
<dbReference type="PRINTS" id="PR00385">
    <property type="entry name" value="P450"/>
</dbReference>
<keyword evidence="10" id="KW-1185">Reference proteome</keyword>
<dbReference type="InterPro" id="IPR017972">
    <property type="entry name" value="Cyt_P450_CS"/>
</dbReference>
<reference evidence="11" key="1">
    <citation type="submission" date="2022-11" db="UniProtKB">
        <authorList>
            <consortium name="WormBaseParasite"/>
        </authorList>
    </citation>
    <scope>IDENTIFICATION</scope>
</reference>
<dbReference type="GO" id="GO:0016705">
    <property type="term" value="F:oxidoreductase activity, acting on paired donors, with incorporation or reduction of molecular oxygen"/>
    <property type="evidence" value="ECO:0007669"/>
    <property type="project" value="InterPro"/>
</dbReference>
<dbReference type="InterPro" id="IPR050479">
    <property type="entry name" value="CYP11_CYP27_families"/>
</dbReference>
<comment type="cofactor">
    <cofactor evidence="1 8">
        <name>heme</name>
        <dbReference type="ChEBI" id="CHEBI:30413"/>
    </cofactor>
</comment>
<evidence type="ECO:0000313" key="10">
    <source>
        <dbReference type="Proteomes" id="UP000887577"/>
    </source>
</evidence>
<evidence type="ECO:0000256" key="2">
    <source>
        <dbReference type="ARBA" id="ARBA00010617"/>
    </source>
</evidence>
<accession>A0A914ZAU2</accession>
<evidence type="ECO:0000256" key="9">
    <source>
        <dbReference type="RuleBase" id="RU000461"/>
    </source>
</evidence>
<dbReference type="CDD" id="cd11054">
    <property type="entry name" value="CYP24A1-like"/>
    <property type="match status" value="1"/>
</dbReference>
<dbReference type="GO" id="GO:0005506">
    <property type="term" value="F:iron ion binding"/>
    <property type="evidence" value="ECO:0007669"/>
    <property type="project" value="InterPro"/>
</dbReference>
<dbReference type="GO" id="GO:0020037">
    <property type="term" value="F:heme binding"/>
    <property type="evidence" value="ECO:0007669"/>
    <property type="project" value="InterPro"/>
</dbReference>